<gene>
    <name evidence="1" type="ORF">E2C01_030464</name>
</gene>
<keyword evidence="2" id="KW-1185">Reference proteome</keyword>
<accession>A0A5B7EQX0</accession>
<dbReference type="Proteomes" id="UP000324222">
    <property type="component" value="Unassembled WGS sequence"/>
</dbReference>
<name>A0A5B7EQX0_PORTR</name>
<reference evidence="1 2" key="1">
    <citation type="submission" date="2019-05" db="EMBL/GenBank/DDBJ databases">
        <title>Another draft genome of Portunus trituberculatus and its Hox gene families provides insights of decapod evolution.</title>
        <authorList>
            <person name="Jeong J.-H."/>
            <person name="Song I."/>
            <person name="Kim S."/>
            <person name="Choi T."/>
            <person name="Kim D."/>
            <person name="Ryu S."/>
            <person name="Kim W."/>
        </authorList>
    </citation>
    <scope>NUCLEOTIDE SEQUENCE [LARGE SCALE GENOMIC DNA]</scope>
    <source>
        <tissue evidence="1">Muscle</tissue>
    </source>
</reference>
<evidence type="ECO:0000313" key="1">
    <source>
        <dbReference type="EMBL" id="MPC36991.1"/>
    </source>
</evidence>
<dbReference type="EMBL" id="VSRR010003653">
    <property type="protein sequence ID" value="MPC36991.1"/>
    <property type="molecule type" value="Genomic_DNA"/>
</dbReference>
<dbReference type="AlphaFoldDB" id="A0A5B7EQX0"/>
<protein>
    <submittedName>
        <fullName evidence="1">Uncharacterized protein</fullName>
    </submittedName>
</protein>
<organism evidence="1 2">
    <name type="scientific">Portunus trituberculatus</name>
    <name type="common">Swimming crab</name>
    <name type="synonym">Neptunus trituberculatus</name>
    <dbReference type="NCBI Taxonomy" id="210409"/>
    <lineage>
        <taxon>Eukaryota</taxon>
        <taxon>Metazoa</taxon>
        <taxon>Ecdysozoa</taxon>
        <taxon>Arthropoda</taxon>
        <taxon>Crustacea</taxon>
        <taxon>Multicrustacea</taxon>
        <taxon>Malacostraca</taxon>
        <taxon>Eumalacostraca</taxon>
        <taxon>Eucarida</taxon>
        <taxon>Decapoda</taxon>
        <taxon>Pleocyemata</taxon>
        <taxon>Brachyura</taxon>
        <taxon>Eubrachyura</taxon>
        <taxon>Portunoidea</taxon>
        <taxon>Portunidae</taxon>
        <taxon>Portuninae</taxon>
        <taxon>Portunus</taxon>
    </lineage>
</organism>
<proteinExistence type="predicted"/>
<sequence>MVVVFVVIKIFGGRRGARGIGVCSGLPISVSRVLGVSNKLPRYHHHCPAPTAPQPRISAPSPAPLLIWPTLRRPATAAAAPVLRRCCWRGCCCCLHL</sequence>
<evidence type="ECO:0000313" key="2">
    <source>
        <dbReference type="Proteomes" id="UP000324222"/>
    </source>
</evidence>
<comment type="caution">
    <text evidence="1">The sequence shown here is derived from an EMBL/GenBank/DDBJ whole genome shotgun (WGS) entry which is preliminary data.</text>
</comment>